<dbReference type="EMBL" id="GBRH01169695">
    <property type="protein sequence ID" value="JAE28201.1"/>
    <property type="molecule type" value="Transcribed_RNA"/>
</dbReference>
<name>A0A0A9H029_ARUDO</name>
<sequence>MIHPQGSWLLKCTESCRPTTPVKGINHPT</sequence>
<reference evidence="1" key="1">
    <citation type="submission" date="2014-09" db="EMBL/GenBank/DDBJ databases">
        <authorList>
            <person name="Magalhaes I.L.F."/>
            <person name="Oliveira U."/>
            <person name="Santos F.R."/>
            <person name="Vidigal T.H.D.A."/>
            <person name="Brescovit A.D."/>
            <person name="Santos A.J."/>
        </authorList>
    </citation>
    <scope>NUCLEOTIDE SEQUENCE</scope>
    <source>
        <tissue evidence="1">Shoot tissue taken approximately 20 cm above the soil surface</tissue>
    </source>
</reference>
<dbReference type="AlphaFoldDB" id="A0A0A9H029"/>
<organism evidence="1">
    <name type="scientific">Arundo donax</name>
    <name type="common">Giant reed</name>
    <name type="synonym">Donax arundinaceus</name>
    <dbReference type="NCBI Taxonomy" id="35708"/>
    <lineage>
        <taxon>Eukaryota</taxon>
        <taxon>Viridiplantae</taxon>
        <taxon>Streptophyta</taxon>
        <taxon>Embryophyta</taxon>
        <taxon>Tracheophyta</taxon>
        <taxon>Spermatophyta</taxon>
        <taxon>Magnoliopsida</taxon>
        <taxon>Liliopsida</taxon>
        <taxon>Poales</taxon>
        <taxon>Poaceae</taxon>
        <taxon>PACMAD clade</taxon>
        <taxon>Arundinoideae</taxon>
        <taxon>Arundineae</taxon>
        <taxon>Arundo</taxon>
    </lineage>
</organism>
<accession>A0A0A9H029</accession>
<evidence type="ECO:0000313" key="1">
    <source>
        <dbReference type="EMBL" id="JAE28201.1"/>
    </source>
</evidence>
<proteinExistence type="predicted"/>
<protein>
    <submittedName>
        <fullName evidence="1">Uncharacterized protein</fullName>
    </submittedName>
</protein>
<reference evidence="1" key="2">
    <citation type="journal article" date="2015" name="Data Brief">
        <title>Shoot transcriptome of the giant reed, Arundo donax.</title>
        <authorList>
            <person name="Barrero R.A."/>
            <person name="Guerrero F.D."/>
            <person name="Moolhuijzen P."/>
            <person name="Goolsby J.A."/>
            <person name="Tidwell J."/>
            <person name="Bellgard S.E."/>
            <person name="Bellgard M.I."/>
        </authorList>
    </citation>
    <scope>NUCLEOTIDE SEQUENCE</scope>
    <source>
        <tissue evidence="1">Shoot tissue taken approximately 20 cm above the soil surface</tissue>
    </source>
</reference>